<gene>
    <name evidence="1" type="ORF">GD597_16185</name>
</gene>
<keyword evidence="2" id="KW-1185">Reference proteome</keyword>
<dbReference type="EMBL" id="WHPF01000012">
    <property type="protein sequence ID" value="NNV57013.1"/>
    <property type="molecule type" value="Genomic_DNA"/>
</dbReference>
<comment type="caution">
    <text evidence="1">The sequence shown here is derived from an EMBL/GenBank/DDBJ whole genome shotgun (WGS) entry which is preliminary data.</text>
</comment>
<dbReference type="RefSeq" id="WP_171608960.1">
    <property type="nucleotide sequence ID" value="NZ_WHPF01000012.1"/>
</dbReference>
<accession>A0A8J8FFL5</accession>
<proteinExistence type="predicted"/>
<protein>
    <submittedName>
        <fullName evidence="1">Uncharacterized protein</fullName>
    </submittedName>
</protein>
<evidence type="ECO:0000313" key="2">
    <source>
        <dbReference type="Proteomes" id="UP000598971"/>
    </source>
</evidence>
<dbReference type="AlphaFoldDB" id="A0A8J8FFL5"/>
<dbReference type="Proteomes" id="UP000598971">
    <property type="component" value="Unassembled WGS sequence"/>
</dbReference>
<sequence>MNAIQEDKLGMFIKCKLYLQNNAATLAINPAIAVLATSLDTTINAIVDADSTATRDLTGYTQNKAEVRTQLETVILTVAAACRGYYTTNANTAKKQLVSLVKTDLYNSRDADVLVISDRILDVATPLSAQLAPWGVNAATITSLNSLTNSFKDWVQKPRTEQINSQVAGEQVGTLFGNADVVLGNADDQMAIYQYTNEPLYSGWVLSRAIDNSGGGSDSAGFDVSNYTVPANGLINFVSGSLTSGKQLYLRVIGGNGIIVCSTDDAGTACTSGNGFTAQPQITYKKTLTEMGLDTTKTNLQFTNTGTVDVVVRAGFAI</sequence>
<evidence type="ECO:0000313" key="1">
    <source>
        <dbReference type="EMBL" id="NNV57013.1"/>
    </source>
</evidence>
<reference evidence="1" key="1">
    <citation type="submission" date="2019-10" db="EMBL/GenBank/DDBJ databases">
        <title>Draft genome sequence of Panacibacter sp. KCS-6.</title>
        <authorList>
            <person name="Yim K.J."/>
        </authorList>
    </citation>
    <scope>NUCLEOTIDE SEQUENCE</scope>
    <source>
        <strain evidence="1">KCS-6</strain>
    </source>
</reference>
<name>A0A8J8FFL5_9BACT</name>
<organism evidence="1 2">
    <name type="scientific">Limnovirga soli</name>
    <dbReference type="NCBI Taxonomy" id="2656915"/>
    <lineage>
        <taxon>Bacteria</taxon>
        <taxon>Pseudomonadati</taxon>
        <taxon>Bacteroidota</taxon>
        <taxon>Chitinophagia</taxon>
        <taxon>Chitinophagales</taxon>
        <taxon>Chitinophagaceae</taxon>
        <taxon>Limnovirga</taxon>
    </lineage>
</organism>